<sequence>MDELLAKKGIIEALEYIGSKGFSEVISTKENTKISSEDIAKLINFNIIEVTVNDKTVLFNISDEGRRILKLFNNK</sequence>
<accession>A6USN5</accession>
<dbReference type="Proteomes" id="UP000001107">
    <property type="component" value="Chromosome"/>
</dbReference>
<dbReference type="EMBL" id="CP000742">
    <property type="protein sequence ID" value="ABR55507.1"/>
    <property type="molecule type" value="Genomic_DNA"/>
</dbReference>
<gene>
    <name evidence="1" type="ordered locus">Mevan_1615</name>
</gene>
<dbReference type="AlphaFoldDB" id="A6USN5"/>
<dbReference type="RefSeq" id="WP_012066421.1">
    <property type="nucleotide sequence ID" value="NC_009634.1"/>
</dbReference>
<proteinExistence type="predicted"/>
<dbReference type="GeneID" id="5324940"/>
<dbReference type="HOGENOM" id="CLU_2662367_0_0_2"/>
<evidence type="ECO:0000313" key="1">
    <source>
        <dbReference type="EMBL" id="ABR55507.1"/>
    </source>
</evidence>
<organism evidence="1 2">
    <name type="scientific">Methanococcus vannielii (strain ATCC 35089 / DSM 1224 / JCM 13029 / OCM 148 / SB)</name>
    <dbReference type="NCBI Taxonomy" id="406327"/>
    <lineage>
        <taxon>Archaea</taxon>
        <taxon>Methanobacteriati</taxon>
        <taxon>Methanobacteriota</taxon>
        <taxon>Methanomada group</taxon>
        <taxon>Methanococci</taxon>
        <taxon>Methanococcales</taxon>
        <taxon>Methanococcaceae</taxon>
        <taxon>Methanococcus</taxon>
    </lineage>
</organism>
<dbReference type="eggNOG" id="arCOG06645">
    <property type="taxonomic scope" value="Archaea"/>
</dbReference>
<reference evidence="1" key="1">
    <citation type="submission" date="2007-06" db="EMBL/GenBank/DDBJ databases">
        <title>Complete sequence of Methanococcus vannielii SB.</title>
        <authorList>
            <consortium name="US DOE Joint Genome Institute"/>
            <person name="Copeland A."/>
            <person name="Lucas S."/>
            <person name="Lapidus A."/>
            <person name="Barry K."/>
            <person name="Glavina del Rio T."/>
            <person name="Dalin E."/>
            <person name="Tice H."/>
            <person name="Pitluck S."/>
            <person name="Chain P."/>
            <person name="Malfatti S."/>
            <person name="Shin M."/>
            <person name="Vergez L."/>
            <person name="Schmutz J."/>
            <person name="Larimer F."/>
            <person name="Land M."/>
            <person name="Hauser L."/>
            <person name="Kyrpides N."/>
            <person name="Anderson I."/>
            <person name="Sieprawska-Lupa M."/>
            <person name="Whitman W.B."/>
            <person name="Richardson P."/>
        </authorList>
    </citation>
    <scope>NUCLEOTIDE SEQUENCE [LARGE SCALE GENOMIC DNA]</scope>
    <source>
        <strain evidence="1">SB</strain>
    </source>
</reference>
<name>A6USN5_METVS</name>
<keyword evidence="2" id="KW-1185">Reference proteome</keyword>
<evidence type="ECO:0000313" key="2">
    <source>
        <dbReference type="Proteomes" id="UP000001107"/>
    </source>
</evidence>
<dbReference type="OrthoDB" id="60337at2157"/>
<protein>
    <submittedName>
        <fullName evidence="1">Uncharacterized protein</fullName>
    </submittedName>
</protein>
<dbReference type="KEGG" id="mvn:Mevan_1615"/>